<evidence type="ECO:0000313" key="9">
    <source>
        <dbReference type="EMBL" id="HJB08310.1"/>
    </source>
</evidence>
<keyword evidence="6" id="KW-0175">Coiled coil</keyword>
<comment type="caution">
    <text evidence="9">The sequence shown here is derived from an EMBL/GenBank/DDBJ whole genome shotgun (WGS) entry which is preliminary data.</text>
</comment>
<feature type="region of interest" description="Disordered" evidence="7">
    <location>
        <begin position="274"/>
        <end position="298"/>
    </location>
</feature>
<organism evidence="9 10">
    <name type="scientific">Candidatus Enterocloster faecavium</name>
    <dbReference type="NCBI Taxonomy" id="2838560"/>
    <lineage>
        <taxon>Bacteria</taxon>
        <taxon>Bacillati</taxon>
        <taxon>Bacillota</taxon>
        <taxon>Clostridia</taxon>
        <taxon>Lachnospirales</taxon>
        <taxon>Lachnospiraceae</taxon>
        <taxon>Enterocloster</taxon>
    </lineage>
</organism>
<dbReference type="EMBL" id="DWYS01000127">
    <property type="protein sequence ID" value="HJB08310.1"/>
    <property type="molecule type" value="Genomic_DNA"/>
</dbReference>
<feature type="signal peptide" evidence="8">
    <location>
        <begin position="1"/>
        <end position="38"/>
    </location>
</feature>
<sequence length="388" mass="43979">MAFAFQNRCRGIFRRGYFWRQTVFALLLSMAFPGCALAETAEEAAASLQDNVLEYGELQDMIRLYNPAMEQALASYNDTLEKYAEARAQLKRGQFSVSTDKEEAKDDNDMEDYAYYASEEAIYKSAAASYQDMYERMQENSSTSSLRQMERQMTVAAQALMISYDTMELERETMEKMCQLYEKQYELVQTRYQAGMATQADVLSANEQLLDGRSSLETIQESQDEVYRSLCLMVGRETDGSLTIARIPSADTSRIEGYDLEEDTQKAIGNNNTLMSERHTSSGGSTSGVNNKKRNVAEGEEKLRIQMESLYSDILRKKQELEAEKTAYEKARQEKNLADTRYSLGMMSQTDYLSAEMAAIQAEADYRAADLALVQAMDTYEWAVLGIA</sequence>
<name>A0A9D2L974_9FIRM</name>
<evidence type="ECO:0000256" key="5">
    <source>
        <dbReference type="ARBA" id="ARBA00023237"/>
    </source>
</evidence>
<evidence type="ECO:0000313" key="10">
    <source>
        <dbReference type="Proteomes" id="UP000886804"/>
    </source>
</evidence>
<dbReference type="SUPFAM" id="SSF56954">
    <property type="entry name" value="Outer membrane efflux proteins (OEP)"/>
    <property type="match status" value="1"/>
</dbReference>
<dbReference type="AlphaFoldDB" id="A0A9D2L974"/>
<gene>
    <name evidence="9" type="ORF">H9716_10695</name>
</gene>
<reference evidence="9" key="2">
    <citation type="submission" date="2021-04" db="EMBL/GenBank/DDBJ databases">
        <authorList>
            <person name="Gilroy R."/>
        </authorList>
    </citation>
    <scope>NUCLEOTIDE SEQUENCE</scope>
    <source>
        <strain evidence="9">CHK188-4685</strain>
    </source>
</reference>
<dbReference type="GO" id="GO:0009279">
    <property type="term" value="C:cell outer membrane"/>
    <property type="evidence" value="ECO:0007669"/>
    <property type="project" value="UniProtKB-SubCell"/>
</dbReference>
<dbReference type="GO" id="GO:0015288">
    <property type="term" value="F:porin activity"/>
    <property type="evidence" value="ECO:0007669"/>
    <property type="project" value="TreeGrafter"/>
</dbReference>
<dbReference type="Gene3D" id="1.20.1600.10">
    <property type="entry name" value="Outer membrane efflux proteins (OEP)"/>
    <property type="match status" value="2"/>
</dbReference>
<dbReference type="Proteomes" id="UP000886804">
    <property type="component" value="Unassembled WGS sequence"/>
</dbReference>
<dbReference type="GO" id="GO:1990281">
    <property type="term" value="C:efflux pump complex"/>
    <property type="evidence" value="ECO:0007669"/>
    <property type="project" value="TreeGrafter"/>
</dbReference>
<evidence type="ECO:0000256" key="8">
    <source>
        <dbReference type="SAM" id="SignalP"/>
    </source>
</evidence>
<feature type="coiled-coil region" evidence="6">
    <location>
        <begin position="304"/>
        <end position="341"/>
    </location>
</feature>
<dbReference type="PANTHER" id="PTHR30026:SF20">
    <property type="entry name" value="OUTER MEMBRANE PROTEIN TOLC"/>
    <property type="match status" value="1"/>
</dbReference>
<dbReference type="GO" id="GO:0015562">
    <property type="term" value="F:efflux transmembrane transporter activity"/>
    <property type="evidence" value="ECO:0007669"/>
    <property type="project" value="InterPro"/>
</dbReference>
<keyword evidence="2" id="KW-1134">Transmembrane beta strand</keyword>
<evidence type="ECO:0000256" key="7">
    <source>
        <dbReference type="SAM" id="MobiDB-lite"/>
    </source>
</evidence>
<feature type="chain" id="PRO_5038339756" evidence="8">
    <location>
        <begin position="39"/>
        <end position="388"/>
    </location>
</feature>
<keyword evidence="4" id="KW-0472">Membrane</keyword>
<evidence type="ECO:0000256" key="6">
    <source>
        <dbReference type="SAM" id="Coils"/>
    </source>
</evidence>
<reference evidence="9" key="1">
    <citation type="journal article" date="2021" name="PeerJ">
        <title>Extensive microbial diversity within the chicken gut microbiome revealed by metagenomics and culture.</title>
        <authorList>
            <person name="Gilroy R."/>
            <person name="Ravi A."/>
            <person name="Getino M."/>
            <person name="Pursley I."/>
            <person name="Horton D.L."/>
            <person name="Alikhan N.F."/>
            <person name="Baker D."/>
            <person name="Gharbi K."/>
            <person name="Hall N."/>
            <person name="Watson M."/>
            <person name="Adriaenssens E.M."/>
            <person name="Foster-Nyarko E."/>
            <person name="Jarju S."/>
            <person name="Secka A."/>
            <person name="Antonio M."/>
            <person name="Oren A."/>
            <person name="Chaudhuri R.R."/>
            <person name="La Ragione R."/>
            <person name="Hildebrand F."/>
            <person name="Pallen M.J."/>
        </authorList>
    </citation>
    <scope>NUCLEOTIDE SEQUENCE</scope>
    <source>
        <strain evidence="9">CHK188-4685</strain>
    </source>
</reference>
<keyword evidence="8" id="KW-0732">Signal</keyword>
<dbReference type="PANTHER" id="PTHR30026">
    <property type="entry name" value="OUTER MEMBRANE PROTEIN TOLC"/>
    <property type="match status" value="1"/>
</dbReference>
<comment type="subcellular location">
    <subcellularLocation>
        <location evidence="1">Cell outer membrane</location>
    </subcellularLocation>
</comment>
<protein>
    <submittedName>
        <fullName evidence="9">TolC family protein</fullName>
    </submittedName>
</protein>
<dbReference type="InterPro" id="IPR051906">
    <property type="entry name" value="TolC-like"/>
</dbReference>
<evidence type="ECO:0000256" key="3">
    <source>
        <dbReference type="ARBA" id="ARBA00022692"/>
    </source>
</evidence>
<accession>A0A9D2L974</accession>
<keyword evidence="5" id="KW-0998">Cell outer membrane</keyword>
<keyword evidence="3" id="KW-0812">Transmembrane</keyword>
<proteinExistence type="predicted"/>
<evidence type="ECO:0000256" key="4">
    <source>
        <dbReference type="ARBA" id="ARBA00023136"/>
    </source>
</evidence>
<evidence type="ECO:0000256" key="2">
    <source>
        <dbReference type="ARBA" id="ARBA00022452"/>
    </source>
</evidence>
<evidence type="ECO:0000256" key="1">
    <source>
        <dbReference type="ARBA" id="ARBA00004442"/>
    </source>
</evidence>